<dbReference type="InterPro" id="IPR000594">
    <property type="entry name" value="ThiF_NAD_FAD-bd"/>
</dbReference>
<evidence type="ECO:0000256" key="9">
    <source>
        <dbReference type="ARBA" id="ARBA00022840"/>
    </source>
</evidence>
<evidence type="ECO:0000256" key="10">
    <source>
        <dbReference type="ARBA" id="ARBA00023242"/>
    </source>
</evidence>
<dbReference type="InterPro" id="IPR045886">
    <property type="entry name" value="ThiF/MoeB/HesA"/>
</dbReference>
<dbReference type="Gene3D" id="1.10.10.520">
    <property type="entry name" value="Ubiquitin activating enzymes (Uba3). Chain: B, domain 2"/>
    <property type="match status" value="1"/>
</dbReference>
<dbReference type="InterPro" id="IPR033127">
    <property type="entry name" value="UBQ-activ_enz_E1_Cys_AS"/>
</dbReference>
<keyword evidence="7" id="KW-0833">Ubl conjugation pathway</keyword>
<dbReference type="GO" id="GO:0016925">
    <property type="term" value="P:protein sumoylation"/>
    <property type="evidence" value="ECO:0007669"/>
    <property type="project" value="UniProtKB-UniPathway"/>
</dbReference>
<keyword evidence="14" id="KW-1185">Reference proteome</keyword>
<comment type="pathway">
    <text evidence="2">Protein modification; protein sumoylation.</text>
</comment>
<keyword evidence="10" id="KW-0539">Nucleus</keyword>
<dbReference type="PANTHER" id="PTHR10953">
    <property type="entry name" value="UBIQUITIN-ACTIVATING ENZYME E1"/>
    <property type="match status" value="1"/>
</dbReference>
<evidence type="ECO:0000313" key="14">
    <source>
        <dbReference type="Proteomes" id="UP000252139"/>
    </source>
</evidence>
<comment type="caution">
    <text evidence="13">The sequence shown here is derived from an EMBL/GenBank/DDBJ whole genome shotgun (WGS) entry which is preliminary data.</text>
</comment>
<feature type="active site" description="Glycyl thioester intermediate" evidence="11">
    <location>
        <position position="178"/>
    </location>
</feature>
<dbReference type="PANTHER" id="PTHR10953:SF5">
    <property type="entry name" value="SUMO-ACTIVATING ENZYME SUBUNIT 2"/>
    <property type="match status" value="1"/>
</dbReference>
<dbReference type="Gene3D" id="3.50.50.80">
    <property type="entry name" value="Ubiquitin-activating enzyme E1, inactive adenylation domain, subdomain 1"/>
    <property type="match status" value="1"/>
</dbReference>
<dbReference type="InterPro" id="IPR023318">
    <property type="entry name" value="Ub_act_enz_dom_a_sf"/>
</dbReference>
<dbReference type="GO" id="GO:0019948">
    <property type="term" value="F:SUMO activating enzyme activity"/>
    <property type="evidence" value="ECO:0007669"/>
    <property type="project" value="TreeGrafter"/>
</dbReference>
<protein>
    <submittedName>
        <fullName evidence="13">E1 ubiquitin-activating protein uba2</fullName>
    </submittedName>
</protein>
<evidence type="ECO:0000256" key="1">
    <source>
        <dbReference type="ARBA" id="ARBA00004123"/>
    </source>
</evidence>
<dbReference type="PROSITE" id="PS51257">
    <property type="entry name" value="PROKAR_LIPOPROTEIN"/>
    <property type="match status" value="1"/>
</dbReference>
<evidence type="ECO:0000256" key="3">
    <source>
        <dbReference type="ARBA" id="ARBA00005673"/>
    </source>
</evidence>
<dbReference type="AlphaFoldDB" id="A0A367JR97"/>
<dbReference type="SUPFAM" id="SSF69572">
    <property type="entry name" value="Activating enzymes of the ubiquitin-like proteins"/>
    <property type="match status" value="1"/>
</dbReference>
<evidence type="ECO:0000256" key="8">
    <source>
        <dbReference type="ARBA" id="ARBA00022833"/>
    </source>
</evidence>
<name>A0A367JR97_RHIAZ</name>
<dbReference type="FunFam" id="3.40.50.720:FF:000618">
    <property type="entry name" value="SUMO-activating enzyme subunit 2"/>
    <property type="match status" value="1"/>
</dbReference>
<evidence type="ECO:0000256" key="7">
    <source>
        <dbReference type="ARBA" id="ARBA00022786"/>
    </source>
</evidence>
<dbReference type="GO" id="GO:0031510">
    <property type="term" value="C:SUMO activating enzyme complex"/>
    <property type="evidence" value="ECO:0007669"/>
    <property type="project" value="TreeGrafter"/>
</dbReference>
<evidence type="ECO:0000313" key="13">
    <source>
        <dbReference type="EMBL" id="RCH92474.1"/>
    </source>
</evidence>
<organism evidence="13 14">
    <name type="scientific">Rhizopus azygosporus</name>
    <name type="common">Rhizopus microsporus var. azygosporus</name>
    <dbReference type="NCBI Taxonomy" id="86630"/>
    <lineage>
        <taxon>Eukaryota</taxon>
        <taxon>Fungi</taxon>
        <taxon>Fungi incertae sedis</taxon>
        <taxon>Mucoromycota</taxon>
        <taxon>Mucoromycotina</taxon>
        <taxon>Mucoromycetes</taxon>
        <taxon>Mucorales</taxon>
        <taxon>Mucorineae</taxon>
        <taxon>Rhizopodaceae</taxon>
        <taxon>Rhizopus</taxon>
    </lineage>
</organism>
<keyword evidence="8" id="KW-0862">Zinc</keyword>
<dbReference type="EMBL" id="PJQL01000823">
    <property type="protein sequence ID" value="RCH92474.1"/>
    <property type="molecule type" value="Genomic_DNA"/>
</dbReference>
<dbReference type="Pfam" id="PF00899">
    <property type="entry name" value="ThiF"/>
    <property type="match status" value="1"/>
</dbReference>
<accession>A0A367JR97</accession>
<evidence type="ECO:0000256" key="5">
    <source>
        <dbReference type="ARBA" id="ARBA00022723"/>
    </source>
</evidence>
<evidence type="ECO:0000256" key="2">
    <source>
        <dbReference type="ARBA" id="ARBA00004718"/>
    </source>
</evidence>
<dbReference type="Proteomes" id="UP000252139">
    <property type="component" value="Unassembled WGS sequence"/>
</dbReference>
<gene>
    <name evidence="13" type="primary">UBA2_2</name>
    <name evidence="13" type="ORF">CU097_013201</name>
</gene>
<sequence>MTGREAYNCAVLGEELYNKVSNSRVLLVGAGGIGCELLKNLVLSGFRDIEVIDLDTIDISNLNRQFLFQRQHVKKAKAHVAKESALKFNPSVKINSTQANIKDPQFNVQWFKQFTLVLNALDNLDARRHVNAMCLAANIPLVESGTQGYLGQAYVIKKDVTECFDCQPKPTPTTYPVCTIRSTPSAPIHCIVWAKSYLFSQLFSNSEDEDVLEPDSSEENANELVALARETEELKAIKAAAGSTDYPKMVFDKVFNVDVQRLLSMESMWKNRKKPSPLNYDMMEKNLQEKTKEQKEDGQTLPDQKVWSLEENFDVFKETVTRLSSRL</sequence>
<feature type="domain" description="THIF-type NAD/FAD binding fold" evidence="12">
    <location>
        <begin position="8"/>
        <end position="218"/>
    </location>
</feature>
<dbReference type="FunFam" id="3.50.50.80:FF:000002">
    <property type="entry name" value="SUMO-activating enzyme subunit 2"/>
    <property type="match status" value="1"/>
</dbReference>
<evidence type="ECO:0000256" key="6">
    <source>
        <dbReference type="ARBA" id="ARBA00022741"/>
    </source>
</evidence>
<keyword evidence="5" id="KW-0479">Metal-binding</keyword>
<dbReference type="PROSITE" id="PS00865">
    <property type="entry name" value="UBIQUITIN_ACTIVAT_2"/>
    <property type="match status" value="1"/>
</dbReference>
<comment type="similarity">
    <text evidence="3">Belongs to the ubiquitin-activating E1 family.</text>
</comment>
<dbReference type="GO" id="GO:0016740">
    <property type="term" value="F:transferase activity"/>
    <property type="evidence" value="ECO:0007669"/>
    <property type="project" value="UniProtKB-KW"/>
</dbReference>
<dbReference type="GO" id="GO:0005524">
    <property type="term" value="F:ATP binding"/>
    <property type="evidence" value="ECO:0007669"/>
    <property type="project" value="UniProtKB-KW"/>
</dbReference>
<dbReference type="GO" id="GO:0005737">
    <property type="term" value="C:cytoplasm"/>
    <property type="evidence" value="ECO:0007669"/>
    <property type="project" value="TreeGrafter"/>
</dbReference>
<dbReference type="UniPathway" id="UPA00886"/>
<reference evidence="13 14" key="1">
    <citation type="journal article" date="2018" name="G3 (Bethesda)">
        <title>Phylogenetic and Phylogenomic Definition of Rhizopus Species.</title>
        <authorList>
            <person name="Gryganskyi A.P."/>
            <person name="Golan J."/>
            <person name="Dolatabadi S."/>
            <person name="Mondo S."/>
            <person name="Robb S."/>
            <person name="Idnurm A."/>
            <person name="Muszewska A."/>
            <person name="Steczkiewicz K."/>
            <person name="Masonjones S."/>
            <person name="Liao H.L."/>
            <person name="Gajdeczka M.T."/>
            <person name="Anike F."/>
            <person name="Vuek A."/>
            <person name="Anishchenko I.M."/>
            <person name="Voigt K."/>
            <person name="de Hoog G.S."/>
            <person name="Smith M.E."/>
            <person name="Heitman J."/>
            <person name="Vilgalys R."/>
            <person name="Stajich J.E."/>
        </authorList>
    </citation>
    <scope>NUCLEOTIDE SEQUENCE [LARGE SCALE GENOMIC DNA]</scope>
    <source>
        <strain evidence="13 14">CBS 357.93</strain>
    </source>
</reference>
<keyword evidence="4" id="KW-0808">Transferase</keyword>
<evidence type="ECO:0000259" key="12">
    <source>
        <dbReference type="Pfam" id="PF00899"/>
    </source>
</evidence>
<comment type="subcellular location">
    <subcellularLocation>
        <location evidence="1">Nucleus</location>
    </subcellularLocation>
</comment>
<dbReference type="STRING" id="86630.A0A367JR97"/>
<feature type="non-terminal residue" evidence="13">
    <location>
        <position position="327"/>
    </location>
</feature>
<dbReference type="InterPro" id="IPR042449">
    <property type="entry name" value="Ub-E1_IAD_1"/>
</dbReference>
<proteinExistence type="inferred from homology"/>
<dbReference type="OrthoDB" id="10255449at2759"/>
<keyword evidence="9" id="KW-0067">ATP-binding</keyword>
<dbReference type="InterPro" id="IPR035985">
    <property type="entry name" value="Ubiquitin-activating_enz"/>
</dbReference>
<evidence type="ECO:0000256" key="11">
    <source>
        <dbReference type="PROSITE-ProRule" id="PRU10132"/>
    </source>
</evidence>
<evidence type="ECO:0000256" key="4">
    <source>
        <dbReference type="ARBA" id="ARBA00022679"/>
    </source>
</evidence>
<keyword evidence="6" id="KW-0547">Nucleotide-binding</keyword>
<dbReference type="GO" id="GO:0046872">
    <property type="term" value="F:metal ion binding"/>
    <property type="evidence" value="ECO:0007669"/>
    <property type="project" value="UniProtKB-KW"/>
</dbReference>